<evidence type="ECO:0000313" key="3">
    <source>
        <dbReference type="Proteomes" id="UP000758155"/>
    </source>
</evidence>
<protein>
    <recommendedName>
        <fullName evidence="1">Apple domain-containing protein</fullName>
    </recommendedName>
</protein>
<gene>
    <name evidence="2" type="ORF">E8E12_010847</name>
</gene>
<dbReference type="Pfam" id="PF14295">
    <property type="entry name" value="PAN_4"/>
    <property type="match status" value="2"/>
</dbReference>
<dbReference type="EMBL" id="SWKV01000006">
    <property type="protein sequence ID" value="KAF3045633.1"/>
    <property type="molecule type" value="Genomic_DNA"/>
</dbReference>
<dbReference type="OrthoDB" id="3788364at2759"/>
<evidence type="ECO:0000259" key="1">
    <source>
        <dbReference type="PROSITE" id="PS50948"/>
    </source>
</evidence>
<evidence type="ECO:0000313" key="2">
    <source>
        <dbReference type="EMBL" id="KAF3045633.1"/>
    </source>
</evidence>
<sequence>MGTCPSSVICPENDGCTYFSFFQGFTRLQVNCGVDFYGGDYNIGRTSTLESCMQACAREQQCIGLSYVGLNCYLKNTSTSAEPNANVVGVTVVSRGATSANPVDVVCPDTYTCPDNDGCTFRNSDLDRAFTLSCGVDYYGGDFAGTDAASLLDCSRVCAADERCVAASFAGGSGSGRCYLKDRNNGVSPNDFVDAIALYTRIAPDPALVSSTASEATVLTTSATSGPEESLV</sequence>
<dbReference type="InterPro" id="IPR003609">
    <property type="entry name" value="Pan_app"/>
</dbReference>
<dbReference type="Proteomes" id="UP000758155">
    <property type="component" value="Unassembled WGS sequence"/>
</dbReference>
<organism evidence="2 3">
    <name type="scientific">Didymella heteroderae</name>
    <dbReference type="NCBI Taxonomy" id="1769908"/>
    <lineage>
        <taxon>Eukaryota</taxon>
        <taxon>Fungi</taxon>
        <taxon>Dikarya</taxon>
        <taxon>Ascomycota</taxon>
        <taxon>Pezizomycotina</taxon>
        <taxon>Dothideomycetes</taxon>
        <taxon>Pleosporomycetidae</taxon>
        <taxon>Pleosporales</taxon>
        <taxon>Pleosporineae</taxon>
        <taxon>Didymellaceae</taxon>
        <taxon>Didymella</taxon>
    </lineage>
</organism>
<accession>A0A9P4WYU4</accession>
<dbReference type="PROSITE" id="PS50948">
    <property type="entry name" value="PAN"/>
    <property type="match status" value="1"/>
</dbReference>
<dbReference type="AlphaFoldDB" id="A0A9P4WYU4"/>
<name>A0A9P4WYU4_9PLEO</name>
<proteinExistence type="predicted"/>
<dbReference type="PANTHER" id="PTHR33946:SF4">
    <property type="entry name" value="COAGULATION FACTOR XI"/>
    <property type="match status" value="1"/>
</dbReference>
<comment type="caution">
    <text evidence="2">The sequence shown here is derived from an EMBL/GenBank/DDBJ whole genome shotgun (WGS) entry which is preliminary data.</text>
</comment>
<dbReference type="PANTHER" id="PTHR33946">
    <property type="match status" value="1"/>
</dbReference>
<reference evidence="2" key="1">
    <citation type="submission" date="2019-04" db="EMBL/GenBank/DDBJ databases">
        <title>Sequencing of skin fungus with MAO and IRED activity.</title>
        <authorList>
            <person name="Marsaioli A.J."/>
            <person name="Bonatto J.M.C."/>
            <person name="Reis Junior O."/>
        </authorList>
    </citation>
    <scope>NUCLEOTIDE SEQUENCE</scope>
    <source>
        <strain evidence="2">28M1</strain>
    </source>
</reference>
<keyword evidence="3" id="KW-1185">Reference proteome</keyword>
<dbReference type="Gene3D" id="3.50.4.10">
    <property type="entry name" value="Hepatocyte Growth Factor"/>
    <property type="match status" value="2"/>
</dbReference>
<feature type="domain" description="Apple" evidence="1">
    <location>
        <begin position="119"/>
        <end position="203"/>
    </location>
</feature>